<keyword evidence="5" id="KW-1185">Reference proteome</keyword>
<evidence type="ECO:0000256" key="2">
    <source>
        <dbReference type="SAM" id="SignalP"/>
    </source>
</evidence>
<sequence>MRPALIAASLAFLSLPGLAMAQQRLHPEAAAMCRASCNAEGNAQLGANRARTAQACTIRCDASMAYLASQSHRGSAEATGRGRTPGSAQPARTTSAPRNATPPAAQRVSHRAAAPAPRPVVQPAAPAAIPIAVPAGARPSVSHGVIYGARTPSAGFGLVVGERDRMAAHRLAERACTASGPGCRPLAEFTEACGAAAHGVKRSQWALFMTSDPNSYVVTSLSAGSGPTQQRAEQQAIAECRSRDPMAVCRITAAACRG</sequence>
<dbReference type="Pfam" id="PF13827">
    <property type="entry name" value="DUF4189"/>
    <property type="match status" value="1"/>
</dbReference>
<dbReference type="RefSeq" id="WP_216874453.1">
    <property type="nucleotide sequence ID" value="NZ_JAERQM010000002.1"/>
</dbReference>
<organism evidence="4 5">
    <name type="scientific">Falsiroseomonas oleicola</name>
    <dbReference type="NCBI Taxonomy" id="2801474"/>
    <lineage>
        <taxon>Bacteria</taxon>
        <taxon>Pseudomonadati</taxon>
        <taxon>Pseudomonadota</taxon>
        <taxon>Alphaproteobacteria</taxon>
        <taxon>Acetobacterales</taxon>
        <taxon>Roseomonadaceae</taxon>
        <taxon>Falsiroseomonas</taxon>
    </lineage>
</organism>
<feature type="region of interest" description="Disordered" evidence="1">
    <location>
        <begin position="71"/>
        <end position="118"/>
    </location>
</feature>
<proteinExistence type="predicted"/>
<feature type="domain" description="DUF4189" evidence="3">
    <location>
        <begin position="149"/>
        <end position="256"/>
    </location>
</feature>
<feature type="signal peptide" evidence="2">
    <location>
        <begin position="1"/>
        <end position="21"/>
    </location>
</feature>
<evidence type="ECO:0000256" key="1">
    <source>
        <dbReference type="SAM" id="MobiDB-lite"/>
    </source>
</evidence>
<protein>
    <submittedName>
        <fullName evidence="4">DUF4189 domain-containing protein</fullName>
    </submittedName>
</protein>
<evidence type="ECO:0000313" key="5">
    <source>
        <dbReference type="Proteomes" id="UP000689967"/>
    </source>
</evidence>
<evidence type="ECO:0000259" key="3">
    <source>
        <dbReference type="Pfam" id="PF13827"/>
    </source>
</evidence>
<reference evidence="4 5" key="1">
    <citation type="submission" date="2021-01" db="EMBL/GenBank/DDBJ databases">
        <title>Roseomonas sp. nov, a bacterium isolated from an oil production mixture in Yumen Oilfield.</title>
        <authorList>
            <person name="Wu D."/>
        </authorList>
    </citation>
    <scope>NUCLEOTIDE SEQUENCE [LARGE SCALE GENOMIC DNA]</scope>
    <source>
        <strain evidence="4 5">ROY-5-3</strain>
    </source>
</reference>
<dbReference type="Proteomes" id="UP000689967">
    <property type="component" value="Unassembled WGS sequence"/>
</dbReference>
<feature type="chain" id="PRO_5047133674" evidence="2">
    <location>
        <begin position="22"/>
        <end position="258"/>
    </location>
</feature>
<feature type="compositionally biased region" description="Polar residues" evidence="1">
    <location>
        <begin position="86"/>
        <end position="98"/>
    </location>
</feature>
<accession>A0ABS6H538</accession>
<comment type="caution">
    <text evidence="4">The sequence shown here is derived from an EMBL/GenBank/DDBJ whole genome shotgun (WGS) entry which is preliminary data.</text>
</comment>
<name>A0ABS6H538_9PROT</name>
<evidence type="ECO:0000313" key="4">
    <source>
        <dbReference type="EMBL" id="MBU8543812.1"/>
    </source>
</evidence>
<dbReference type="InterPro" id="IPR025240">
    <property type="entry name" value="DUF4189"/>
</dbReference>
<gene>
    <name evidence="4" type="ORF">JJQ90_08845</name>
</gene>
<dbReference type="EMBL" id="JAERQM010000002">
    <property type="protein sequence ID" value="MBU8543812.1"/>
    <property type="molecule type" value="Genomic_DNA"/>
</dbReference>
<keyword evidence="2" id="KW-0732">Signal</keyword>